<proteinExistence type="predicted"/>
<comment type="caution">
    <text evidence="3">The sequence shown here is derived from an EMBL/GenBank/DDBJ whole genome shotgun (WGS) entry which is preliminary data.</text>
</comment>
<dbReference type="EMBL" id="JAPDDR010000001">
    <property type="protein sequence ID" value="MCW1912348.1"/>
    <property type="molecule type" value="Genomic_DNA"/>
</dbReference>
<dbReference type="Proteomes" id="UP001165653">
    <property type="component" value="Unassembled WGS sequence"/>
</dbReference>
<dbReference type="InterPro" id="IPR013783">
    <property type="entry name" value="Ig-like_fold"/>
</dbReference>
<dbReference type="InterPro" id="IPR013320">
    <property type="entry name" value="ConA-like_dom_sf"/>
</dbReference>
<feature type="chain" id="PRO_5045446872" evidence="1">
    <location>
        <begin position="24"/>
        <end position="1501"/>
    </location>
</feature>
<protein>
    <submittedName>
        <fullName evidence="3">Lamin tail domain-containing protein</fullName>
    </submittedName>
</protein>
<dbReference type="RefSeq" id="WP_264510659.1">
    <property type="nucleotide sequence ID" value="NZ_JAPDDR010000001.1"/>
</dbReference>
<evidence type="ECO:0000313" key="4">
    <source>
        <dbReference type="Proteomes" id="UP001165653"/>
    </source>
</evidence>
<dbReference type="InterPro" id="IPR036415">
    <property type="entry name" value="Lamin_tail_dom_sf"/>
</dbReference>
<dbReference type="Gene3D" id="2.60.40.1260">
    <property type="entry name" value="Lamin Tail domain"/>
    <property type="match status" value="1"/>
</dbReference>
<evidence type="ECO:0000313" key="3">
    <source>
        <dbReference type="EMBL" id="MCW1912348.1"/>
    </source>
</evidence>
<dbReference type="Pfam" id="PF08757">
    <property type="entry name" value="CotH"/>
    <property type="match status" value="1"/>
</dbReference>
<evidence type="ECO:0000259" key="2">
    <source>
        <dbReference type="PROSITE" id="PS51841"/>
    </source>
</evidence>
<dbReference type="Gene3D" id="2.60.40.10">
    <property type="entry name" value="Immunoglobulins"/>
    <property type="match status" value="1"/>
</dbReference>
<dbReference type="SUPFAM" id="SSF74853">
    <property type="entry name" value="Lamin A/C globular tail domain"/>
    <property type="match status" value="1"/>
</dbReference>
<name>A0ABT3FXQ9_9BACT</name>
<dbReference type="Pfam" id="PF00932">
    <property type="entry name" value="LTD"/>
    <property type="match status" value="1"/>
</dbReference>
<organism evidence="3 4">
    <name type="scientific">Luteolibacter rhizosphaerae</name>
    <dbReference type="NCBI Taxonomy" id="2989719"/>
    <lineage>
        <taxon>Bacteria</taxon>
        <taxon>Pseudomonadati</taxon>
        <taxon>Verrucomicrobiota</taxon>
        <taxon>Verrucomicrobiia</taxon>
        <taxon>Verrucomicrobiales</taxon>
        <taxon>Verrucomicrobiaceae</taxon>
        <taxon>Luteolibacter</taxon>
    </lineage>
</organism>
<gene>
    <name evidence="3" type="ORF">OJ996_02105</name>
</gene>
<dbReference type="SUPFAM" id="SSF49899">
    <property type="entry name" value="Concanavalin A-like lectins/glucanases"/>
    <property type="match status" value="1"/>
</dbReference>
<dbReference type="PROSITE" id="PS51841">
    <property type="entry name" value="LTD"/>
    <property type="match status" value="1"/>
</dbReference>
<accession>A0ABT3FXQ9</accession>
<keyword evidence="4" id="KW-1185">Reference proteome</keyword>
<dbReference type="Gene3D" id="2.60.120.200">
    <property type="match status" value="1"/>
</dbReference>
<feature type="signal peptide" evidence="1">
    <location>
        <begin position="1"/>
        <end position="23"/>
    </location>
</feature>
<dbReference type="InterPro" id="IPR014867">
    <property type="entry name" value="Spore_coat_CotH_CotH2/3/7"/>
</dbReference>
<feature type="domain" description="LTD" evidence="2">
    <location>
        <begin position="331"/>
        <end position="448"/>
    </location>
</feature>
<dbReference type="NCBIfam" id="NF041940">
    <property type="entry name" value="choice_anch_X"/>
    <property type="match status" value="1"/>
</dbReference>
<evidence type="ECO:0000256" key="1">
    <source>
        <dbReference type="SAM" id="SignalP"/>
    </source>
</evidence>
<keyword evidence="1" id="KW-0732">Signal</keyword>
<reference evidence="3" key="1">
    <citation type="submission" date="2022-10" db="EMBL/GenBank/DDBJ databases">
        <title>Luteolibacter sp. GHJ8, whole genome shotgun sequencing project.</title>
        <authorList>
            <person name="Zhao G."/>
            <person name="Shen L."/>
        </authorList>
    </citation>
    <scope>NUCLEOTIDE SEQUENCE</scope>
    <source>
        <strain evidence="3">GHJ8</strain>
    </source>
</reference>
<sequence length="1501" mass="161927">MTPIRSALRRLPLLALTAGLASAASPKAWFRADSISGTEGSAVNLWSDSSRNGNVAQAGTAPTLDLNALNGMPVVKFTGTQSLVFPRPVQDDFTILVLFRSNGGGIGSASEFYSGAGIVSGEAPGVVNDYGTSMRANGRILAGVGNPDIHIRTPVGVAYNDGQPHVMTFTRERTSGEFNLYADRVEWATGFGNTQSLSIPSQLCIGAQPGPYNFLVGDIAEVIVLGEYVSGATQLLYEDALRGKYGMANGTVPLVPEAVIANGTRVSWQEAIGARSYRVLRSNAINGSYTEIASNLSGAQFTDPAPLGGSNFYKVVAVNPVGASAASTAAEGISPVLPANGPIRINEIHYNGGNNAIHSDFVEFYNYSTSPANIGGWEITGGVDYVFPAGTVIPAGGYLVVAEDPATIQALWGATALGPYENNLSSEGEAIRLRNPAGDIIAEVSYSSGFPWPCAANGEGASAELVHPALDPAKGSSWRSSVVPAFGQTGEIASPGAQNFQFTLNAAPNIEQVGHSPQQPSSSTPITVTARPSDADGLGAVQLSYQIVQPGNHIPARLPLPINGGQIDTSQPRPENPAFENPANWTTVAMNDNGTGGDAVAGDGLYSAQIPAQAHRTLVRYRVTATDLTGKSVRAPFADDESRNFACFVYNGVPAYQGISSATLNSLPTYHFLTRKADYDQCVAYNSSDQLAGNSPAWTFENWDATLVFDGVVYDHIKFRLHGGNGRYYYSGKRAFRFFFNEGYDFQNKDEDGRPYPTKWNSLTTENGWENRGTLTYSLNEKINFHLWQKIGIPAPRSNWGHFRTITTAAEQTDAFHGDFWGLIFIHEDYDARFLDSHGMEKGNLYKLTRDATDGLSQQRYQAPDAVANGADHYNIFTNLTTDKNDAFINRYVNVGKWSTYHALCQAVRHYDYWPTGDNNGAYYFEPDFTDQTDNLGKLWVLPNDVDATWGPTWNEGKDKVYSAIFDSPANPGLYAPYFNAVREVRDLLWRPDQINPLLDELAAQISPFIAADSLRWKNAPADAGNYNGLGGAGATSLAALVQDMKNFAFVGGSWPDQPVGAGGRAAFLDTLQLGVSNSEGATKPVTPTITYQGPTGYPITGLTFRSSAFSDPQNPGQFNAIQWRIAEVTDASAPAHDPQEKFKLEWTAAYDSGPLPTFVQNFTFSGGICSTGHAYRVRVRHQDVSGRWSNWSSPHQFIAGPNPDDRPIVISELLYKPHDPSAAEIAAGFGDQEMFEYLELRNVEAESLELDGCYFDKGITYTFPNNTDVAPGASILLVSNPAAFAFRYGAGRPVVGTYTGNLSNSGERILLLSPNQVPLIDFTYDDGAPWPTLADSDGHSLVLVNPASRPAPGVVSNWSASVRPGGSPGVIDSFTYEIWAGIENVAGEPGEDEDGDGLSNGLEYALLTDPHVFTPPMQGAFQNFVVEGVQRPYVTISFRRRLNAEDLSYQVQYSADCSIWDNTAVMTSHQEFYDGSALEIWRAPVPATGGKAFMRVKTGP</sequence>
<dbReference type="InterPro" id="IPR001322">
    <property type="entry name" value="Lamin_tail_dom"/>
</dbReference>